<evidence type="ECO:0000256" key="1">
    <source>
        <dbReference type="SAM" id="MobiDB-lite"/>
    </source>
</evidence>
<feature type="compositionally biased region" description="Polar residues" evidence="1">
    <location>
        <begin position="103"/>
        <end position="116"/>
    </location>
</feature>
<accession>A0A5S4FG94</accession>
<comment type="caution">
    <text evidence="2">The sequence shown here is derived from an EMBL/GenBank/DDBJ whole genome shotgun (WGS) entry which is preliminary data.</text>
</comment>
<name>A0A5S4FG94_9ACTN</name>
<reference evidence="2 3" key="1">
    <citation type="submission" date="2019-05" db="EMBL/GenBank/DDBJ databases">
        <title>Draft genome sequence of Nonomuraea turkmeniaca DSM 43926.</title>
        <authorList>
            <person name="Saricaoglu S."/>
            <person name="Isik K."/>
        </authorList>
    </citation>
    <scope>NUCLEOTIDE SEQUENCE [LARGE SCALE GENOMIC DNA]</scope>
    <source>
        <strain evidence="2 3">DSM 43926</strain>
    </source>
</reference>
<organism evidence="2 3">
    <name type="scientific">Nonomuraea turkmeniaca</name>
    <dbReference type="NCBI Taxonomy" id="103838"/>
    <lineage>
        <taxon>Bacteria</taxon>
        <taxon>Bacillati</taxon>
        <taxon>Actinomycetota</taxon>
        <taxon>Actinomycetes</taxon>
        <taxon>Streptosporangiales</taxon>
        <taxon>Streptosporangiaceae</taxon>
        <taxon>Nonomuraea</taxon>
    </lineage>
</organism>
<evidence type="ECO:0000313" key="3">
    <source>
        <dbReference type="Proteomes" id="UP000309128"/>
    </source>
</evidence>
<dbReference type="AlphaFoldDB" id="A0A5S4FG94"/>
<protein>
    <submittedName>
        <fullName evidence="2">Helix-turn-helix domain-containing protein</fullName>
    </submittedName>
</protein>
<feature type="region of interest" description="Disordered" evidence="1">
    <location>
        <begin position="73"/>
        <end position="135"/>
    </location>
</feature>
<gene>
    <name evidence="2" type="ORF">ETD86_21595</name>
</gene>
<keyword evidence="3" id="KW-1185">Reference proteome</keyword>
<dbReference type="Proteomes" id="UP000309128">
    <property type="component" value="Unassembled WGS sequence"/>
</dbReference>
<dbReference type="EMBL" id="VCKY01000070">
    <property type="protein sequence ID" value="TMR18546.1"/>
    <property type="molecule type" value="Genomic_DNA"/>
</dbReference>
<evidence type="ECO:0000313" key="2">
    <source>
        <dbReference type="EMBL" id="TMR18546.1"/>
    </source>
</evidence>
<proteinExistence type="predicted"/>
<sequence length="135" mass="15395">MTLPRLYDTDEVAAILRVSKNWLYLRAGRSIPVTRISHRLLWTEEQISWIIEAAAIEPAVAFERVETRTRALPIPGRRVPDLPPTRTDVRQLRAKRRPPARVNNRNTASDSHSSPIPTADYTVSRLYRNQDGAGQ</sequence>